<dbReference type="PANTHER" id="PTHR36303:SF1">
    <property type="entry name" value="2',3'-CYCLIC-NUCLEOTIDE 2'-PHOSPHODIESTERASE"/>
    <property type="match status" value="1"/>
</dbReference>
<evidence type="ECO:0000256" key="1">
    <source>
        <dbReference type="PIRSR" id="PIRSR004789-50"/>
    </source>
</evidence>
<feature type="binding site" evidence="2">
    <location>
        <position position="63"/>
    </location>
    <ligand>
        <name>Fe cation</name>
        <dbReference type="ChEBI" id="CHEBI:24875"/>
        <label>2</label>
    </ligand>
</feature>
<proteinExistence type="predicted"/>
<dbReference type="Gene3D" id="3.60.21.10">
    <property type="match status" value="1"/>
</dbReference>
<organism evidence="3 4">
    <name type="scientific">Candidatus Aphodenecus pullistercoris</name>
    <dbReference type="NCBI Taxonomy" id="2840669"/>
    <lineage>
        <taxon>Bacteria</taxon>
        <taxon>Pseudomonadati</taxon>
        <taxon>Spirochaetota</taxon>
        <taxon>Spirochaetia</taxon>
        <taxon>Spirochaetales</taxon>
        <taxon>Candidatus Aphodenecus</taxon>
    </lineage>
</organism>
<sequence length="250" mass="26742">MIGDVSGEAGMGALFLGLPSLIRQTRADLVVVNGENASGGFGLDVGDYEKIRSYGADVVTSGNHIWQKSEIYPLLDSEDRLLRPINYPVGVPGHGSVTLTKAGVTFTVINAQGRVDLVNADCPFRACREEAERAWKQGSIVLVDFHAENAQEKEAMGFHLDGIASAVVGTHTHVQTADEKILPGGCAYITDIGMSGVQHQVIGSKAEVAIRRQLTQIPLKSEVAEGRGELKGALITIDPQSRKALSIERI</sequence>
<feature type="binding site" evidence="2">
    <location>
        <position position="35"/>
    </location>
    <ligand>
        <name>Fe cation</name>
        <dbReference type="ChEBI" id="CHEBI:24875"/>
        <label>1</label>
    </ligand>
</feature>
<dbReference type="GO" id="GO:0004113">
    <property type="term" value="F:2',3'-cyclic-nucleotide 3'-phosphodiesterase activity"/>
    <property type="evidence" value="ECO:0007669"/>
    <property type="project" value="TreeGrafter"/>
</dbReference>
<protein>
    <submittedName>
        <fullName evidence="3">YmdB family metallophosphoesterase</fullName>
    </submittedName>
</protein>
<dbReference type="Proteomes" id="UP000823633">
    <property type="component" value="Unassembled WGS sequence"/>
</dbReference>
<feature type="binding site" evidence="2">
    <location>
        <position position="4"/>
    </location>
    <ligand>
        <name>Fe cation</name>
        <dbReference type="ChEBI" id="CHEBI:24875"/>
        <label>1</label>
    </ligand>
</feature>
<keyword evidence="2" id="KW-0479">Metal-binding</keyword>
<feature type="binding site" evidence="2">
    <location>
        <position position="146"/>
    </location>
    <ligand>
        <name>Fe cation</name>
        <dbReference type="ChEBI" id="CHEBI:24875"/>
        <label>2</label>
    </ligand>
</feature>
<feature type="binding site" evidence="2">
    <location>
        <position position="171"/>
    </location>
    <ligand>
        <name>Fe cation</name>
        <dbReference type="ChEBI" id="CHEBI:24875"/>
        <label>2</label>
    </ligand>
</feature>
<dbReference type="InterPro" id="IPR029052">
    <property type="entry name" value="Metallo-depent_PP-like"/>
</dbReference>
<dbReference type="EMBL" id="JADIMU010000012">
    <property type="protein sequence ID" value="MBO8442484.1"/>
    <property type="molecule type" value="Genomic_DNA"/>
</dbReference>
<feature type="binding site" evidence="2">
    <location>
        <position position="35"/>
    </location>
    <ligand>
        <name>Fe cation</name>
        <dbReference type="ChEBI" id="CHEBI:24875"/>
        <label>2</label>
    </ligand>
</feature>
<feature type="binding site" evidence="2">
    <location>
        <position position="173"/>
    </location>
    <ligand>
        <name>Fe cation</name>
        <dbReference type="ChEBI" id="CHEBI:24875"/>
        <label>1</label>
    </ligand>
</feature>
<evidence type="ECO:0000313" key="4">
    <source>
        <dbReference type="Proteomes" id="UP000823633"/>
    </source>
</evidence>
<reference evidence="3" key="2">
    <citation type="journal article" date="2021" name="PeerJ">
        <title>Extensive microbial diversity within the chicken gut microbiome revealed by metagenomics and culture.</title>
        <authorList>
            <person name="Gilroy R."/>
            <person name="Ravi A."/>
            <person name="Getino M."/>
            <person name="Pursley I."/>
            <person name="Horton D.L."/>
            <person name="Alikhan N.F."/>
            <person name="Baker D."/>
            <person name="Gharbi K."/>
            <person name="Hall N."/>
            <person name="Watson M."/>
            <person name="Adriaenssens E.M."/>
            <person name="Foster-Nyarko E."/>
            <person name="Jarju S."/>
            <person name="Secka A."/>
            <person name="Antonio M."/>
            <person name="Oren A."/>
            <person name="Chaudhuri R.R."/>
            <person name="La Ragione R."/>
            <person name="Hildebrand F."/>
            <person name="Pallen M.J."/>
        </authorList>
    </citation>
    <scope>NUCLEOTIDE SEQUENCE</scope>
    <source>
        <strain evidence="3">11167</strain>
    </source>
</reference>
<dbReference type="PIRSF" id="PIRSF004789">
    <property type="entry name" value="DR1281"/>
    <property type="match status" value="1"/>
</dbReference>
<gene>
    <name evidence="3" type="ORF">IAC42_01795</name>
</gene>
<evidence type="ECO:0000256" key="2">
    <source>
        <dbReference type="PIRSR" id="PIRSR004789-51"/>
    </source>
</evidence>
<feature type="binding site" evidence="2">
    <location>
        <position position="36"/>
    </location>
    <ligand>
        <name>Fe cation</name>
        <dbReference type="ChEBI" id="CHEBI:24875"/>
        <label>1</label>
    </ligand>
</feature>
<evidence type="ECO:0000313" key="3">
    <source>
        <dbReference type="EMBL" id="MBO8442484.1"/>
    </source>
</evidence>
<accession>A0A9D9H933</accession>
<reference evidence="3" key="1">
    <citation type="submission" date="2020-10" db="EMBL/GenBank/DDBJ databases">
        <authorList>
            <person name="Gilroy R."/>
        </authorList>
    </citation>
    <scope>NUCLEOTIDE SEQUENCE</scope>
    <source>
        <strain evidence="3">11167</strain>
    </source>
</reference>
<dbReference type="AlphaFoldDB" id="A0A9D9H933"/>
<feature type="active site" description="Proton donor" evidence="1">
    <location>
        <position position="64"/>
    </location>
</feature>
<dbReference type="Pfam" id="PF13277">
    <property type="entry name" value="YmdB"/>
    <property type="match status" value="1"/>
</dbReference>
<dbReference type="GO" id="GO:0046872">
    <property type="term" value="F:metal ion binding"/>
    <property type="evidence" value="ECO:0007669"/>
    <property type="project" value="UniProtKB-KW"/>
</dbReference>
<dbReference type="SUPFAM" id="SSF56300">
    <property type="entry name" value="Metallo-dependent phosphatases"/>
    <property type="match status" value="1"/>
</dbReference>
<dbReference type="PANTHER" id="PTHR36303">
    <property type="entry name" value="2',3'-CYCLIC-NUCLEOTIDE 2'-PHOSPHODIESTERASE"/>
    <property type="match status" value="1"/>
</dbReference>
<comment type="caution">
    <text evidence="3">The sequence shown here is derived from an EMBL/GenBank/DDBJ whole genome shotgun (WGS) entry which is preliminary data.</text>
</comment>
<dbReference type="InterPro" id="IPR005235">
    <property type="entry name" value="YmdB-like"/>
</dbReference>
<name>A0A9D9H933_9SPIR</name>